<dbReference type="InterPro" id="IPR036852">
    <property type="entry name" value="Peptidase_S8/S53_dom_sf"/>
</dbReference>
<protein>
    <submittedName>
        <fullName evidence="5">Por secretion system C-terminal sorting domain-containing protein</fullName>
    </submittedName>
</protein>
<accession>A0A1I5Y0H6</accession>
<dbReference type="STRING" id="1227077.SAMN04515668_2148"/>
<dbReference type="SUPFAM" id="SSF52743">
    <property type="entry name" value="Subtilisin-like"/>
    <property type="match status" value="1"/>
</dbReference>
<evidence type="ECO:0000259" key="3">
    <source>
        <dbReference type="Pfam" id="PF00082"/>
    </source>
</evidence>
<dbReference type="EMBL" id="FOXS01000002">
    <property type="protein sequence ID" value="SFQ37693.1"/>
    <property type="molecule type" value="Genomic_DNA"/>
</dbReference>
<dbReference type="OrthoDB" id="9792152at2"/>
<comment type="similarity">
    <text evidence="1 2">Belongs to the peptidase S8 family.</text>
</comment>
<dbReference type="AlphaFoldDB" id="A0A1I5Y0H6"/>
<dbReference type="PROSITE" id="PS51892">
    <property type="entry name" value="SUBTILASE"/>
    <property type="match status" value="1"/>
</dbReference>
<dbReference type="InterPro" id="IPR026444">
    <property type="entry name" value="Secre_tail"/>
</dbReference>
<keyword evidence="6" id="KW-1185">Reference proteome</keyword>
<evidence type="ECO:0000259" key="4">
    <source>
        <dbReference type="Pfam" id="PF18962"/>
    </source>
</evidence>
<organism evidence="5 6">
    <name type="scientific">Hymenobacter arizonensis</name>
    <name type="common">Siccationidurans arizonensis</name>
    <dbReference type="NCBI Taxonomy" id="1227077"/>
    <lineage>
        <taxon>Bacteria</taxon>
        <taxon>Pseudomonadati</taxon>
        <taxon>Bacteroidota</taxon>
        <taxon>Cytophagia</taxon>
        <taxon>Cytophagales</taxon>
        <taxon>Hymenobacteraceae</taxon>
        <taxon>Hymenobacter</taxon>
    </lineage>
</organism>
<dbReference type="Pfam" id="PF18962">
    <property type="entry name" value="Por_Secre_tail"/>
    <property type="match status" value="1"/>
</dbReference>
<evidence type="ECO:0000256" key="1">
    <source>
        <dbReference type="ARBA" id="ARBA00011073"/>
    </source>
</evidence>
<dbReference type="InterPro" id="IPR051048">
    <property type="entry name" value="Peptidase_S8/S53_subtilisin"/>
</dbReference>
<evidence type="ECO:0000256" key="2">
    <source>
        <dbReference type="PROSITE-ProRule" id="PRU01240"/>
    </source>
</evidence>
<dbReference type="Gene3D" id="3.40.50.200">
    <property type="entry name" value="Peptidase S8/S53 domain"/>
    <property type="match status" value="1"/>
</dbReference>
<reference evidence="6" key="1">
    <citation type="submission" date="2016-10" db="EMBL/GenBank/DDBJ databases">
        <authorList>
            <person name="Varghese N."/>
            <person name="Submissions S."/>
        </authorList>
    </citation>
    <scope>NUCLEOTIDE SEQUENCE [LARGE SCALE GENOMIC DNA]</scope>
    <source>
        <strain evidence="6">OR362-8,ATCC BAA-1266,JCM 13504</strain>
    </source>
</reference>
<name>A0A1I5Y0H6_HYMAR</name>
<comment type="caution">
    <text evidence="2">Lacks conserved residue(s) required for the propagation of feature annotation.</text>
</comment>
<sequence>MGLVISGPTGIYRRWLPAVKSTGIAMLLTLAAVGTLHAQVPFRPAPVSKLAPALRAPAAQQHTRTVRVSVTDPVAFRQWAQQYLRTARVSQPSASPYTLAVGSLRPTTLAQLAACPFVAFVDVADRQAHPERQLSNSDLSVNAIATVQARFPQLTGQGLTVSVKELEFNPDDIDFKGRVVNPGAFAGPASDHATGMATLIAGAGNSHPQGRGVARGARLASSNFARLLPDDGQQLTQAGVSVQNHSYGVAIENYYGVESQEYDRQLRQFPSLLHVFSSGNSGTQTSAAGPYAGVAGVANLTGQFKMSKNTLTVGATDPSGQVAARSSRGPAYDGRVKPELVAYGEAGSSESAALVSGISLLLQQVYRDQNSGALPTAALVKAVLVNSANDLGRPEVDFVSGFGQADALGAIGTMRDRRFFSGTVTQGNEQVFTITVPAGQQQLKATLVWNDPEAPANAARALVNDLDLELVARSTGQRWRPWVLSASAHPDSLALPARRRPDHLNNVEQITLAVPAAGTYELRVRGFSVLQGPQSFSLAYEVNAPNLEWVSPQSTDNVRPGAANTLRWDWSGAATTARLEYRPIGQNQWRLVEPAVPLTQNRYAWTTPDTTALAQLRLVTGNRTFVSDTFALVQAPPLQVGYTCTDGGTLLHWAQVPGVGQYQVYQLGATALEPFVLTADTALLLSPAQMANRYYAMAPVVQGQVASPSTTIDFSTQGTACYFRSFRPRQFVTDSVAFDLELGTAFQLKSVTLERRASGGYQGVQTIAPVTQLAMLLTDQLPEPSRYHYRVRLETTSGQVFLSQEEEVDYVGPDDLLVFPNPAEAGTSLSVISGSQDEILMQLYDALGRFQRAGTANGAINSIDTSGLRPGVYLLRVQAKDGPTTTRRIVLM</sequence>
<evidence type="ECO:0000313" key="6">
    <source>
        <dbReference type="Proteomes" id="UP000199029"/>
    </source>
</evidence>
<evidence type="ECO:0000313" key="5">
    <source>
        <dbReference type="EMBL" id="SFQ37693.1"/>
    </source>
</evidence>
<proteinExistence type="inferred from homology"/>
<feature type="domain" description="Peptidase S8/S53" evidence="3">
    <location>
        <begin position="157"/>
        <end position="403"/>
    </location>
</feature>
<feature type="domain" description="Secretion system C-terminal sorting" evidence="4">
    <location>
        <begin position="818"/>
        <end position="890"/>
    </location>
</feature>
<dbReference type="SUPFAM" id="SSF49785">
    <property type="entry name" value="Galactose-binding domain-like"/>
    <property type="match status" value="1"/>
</dbReference>
<dbReference type="Gene3D" id="2.60.120.380">
    <property type="match status" value="1"/>
</dbReference>
<dbReference type="Pfam" id="PF00082">
    <property type="entry name" value="Peptidase_S8"/>
    <property type="match status" value="1"/>
</dbReference>
<dbReference type="PANTHER" id="PTHR43399:SF4">
    <property type="entry name" value="CELL WALL-ASSOCIATED PROTEASE"/>
    <property type="match status" value="1"/>
</dbReference>
<dbReference type="InterPro" id="IPR008979">
    <property type="entry name" value="Galactose-bd-like_sf"/>
</dbReference>
<dbReference type="CDD" id="cd04842">
    <property type="entry name" value="Peptidases_S8_Kp43_protease"/>
    <property type="match status" value="1"/>
</dbReference>
<gene>
    <name evidence="5" type="ORF">SAMN04515668_2148</name>
</gene>
<dbReference type="Proteomes" id="UP000199029">
    <property type="component" value="Unassembled WGS sequence"/>
</dbReference>
<dbReference type="GO" id="GO:0004252">
    <property type="term" value="F:serine-type endopeptidase activity"/>
    <property type="evidence" value="ECO:0007669"/>
    <property type="project" value="InterPro"/>
</dbReference>
<dbReference type="NCBIfam" id="TIGR04183">
    <property type="entry name" value="Por_Secre_tail"/>
    <property type="match status" value="1"/>
</dbReference>
<dbReference type="InterPro" id="IPR000209">
    <property type="entry name" value="Peptidase_S8/S53_dom"/>
</dbReference>
<dbReference type="GO" id="GO:0006508">
    <property type="term" value="P:proteolysis"/>
    <property type="evidence" value="ECO:0007669"/>
    <property type="project" value="InterPro"/>
</dbReference>
<dbReference type="PANTHER" id="PTHR43399">
    <property type="entry name" value="SUBTILISIN-RELATED"/>
    <property type="match status" value="1"/>
</dbReference>
<dbReference type="InterPro" id="IPR034058">
    <property type="entry name" value="TagA/B/C/D_pept_dom"/>
</dbReference>